<dbReference type="InterPro" id="IPR013694">
    <property type="entry name" value="VIT"/>
</dbReference>
<dbReference type="InterPro" id="IPR036465">
    <property type="entry name" value="vWFA_dom_sf"/>
</dbReference>
<sequence>MDTFDRPPMYGGCFYTTARHLQPIYLPQLSLKAYAIVQSSAACTTLSHTFVNSSDKLIKEASYKFPLYDGVSVVEFECKIGTRILHSSVKAKSEANEVFETAVAKKKSAAIMDHTSQNDVFLIRLGNIPAHEQAAINITFVEELKQDAQTDGVRYTLPCAIAPRYGTQEIPGSTDISSLNLPVIKEGNQGMSVTVDVAMDESSAIREVESPSHQIKVSLGRNSSLLEEDATFNPCKASASLKTRGDSDEVFLERDFVLLIKADSLDAPCALLETHPSIPNQRAIMATLVPKFNIATLSPEVVFVIDRSGSMTENISTLQSALRVLLKSIPVGVSFNICSFGSTYSFLWPTSKIYNASSLKQAMEFVDTVDASFGGTEMEQAVVATVAKRLDNKDLEVLILTDGEIYSQQSLFDFIRGKAANNDARFFSLAIGEAASHSLTEGIARAGKGLCQSVLQHEELNRKLVRMLKGALTPHIHDYKLEVKYDGESQDVFEHVNATDLASETEYAGDGDSIMEESTISPSQPISLFDKEFNDHDMETHLDEAKETEILPNLTQPKAIQAPYNIPPLYPMIRTTVYLLMDPQTSGKNPTSIVLSATSKQGPLSLRIPIQDIGLSKTIHQLASRKATIELEEQSGWLSDAKDEQGASFKNLDLNTQQRLAERECQTLGIKFQITGKYCSFVAVEESSSAKSKRKRSKMHAVEIESSDSSDYELTEETDLELHTQTVQQNQHKTGGLYRAPFKYRGGGVRGGVRGGGRGGGPAPPARMCQSVADRGAPPMGSAACAQTAGSESRGPPIARQSHSQMQFQLFQNAAMPEGSQNVGQITLPSLEVPMHATSDPEELQELIKEQTYEGSWLMSNRLFELMKCDRKEVIKEVAALYARSFGEVPDSFPCGDQNTIVATLLVMGYLEWNLQQSEGSWLLVHAKAEEWVEVKLEDIGFTTPGRVLQDIRFQIRDLMRTRPFLHRQFISTELLDEY</sequence>
<dbReference type="EMBL" id="JAPZBQ010000005">
    <property type="protein sequence ID" value="KAJ5328319.1"/>
    <property type="molecule type" value="Genomic_DNA"/>
</dbReference>
<reference evidence="4" key="1">
    <citation type="submission" date="2022-12" db="EMBL/GenBank/DDBJ databases">
        <authorList>
            <person name="Petersen C."/>
        </authorList>
    </citation>
    <scope>NUCLEOTIDE SEQUENCE</scope>
    <source>
        <strain evidence="4">IBT 35673</strain>
    </source>
</reference>
<accession>A0A9W9Q703</accession>
<feature type="region of interest" description="Disordered" evidence="1">
    <location>
        <begin position="779"/>
        <end position="801"/>
    </location>
</feature>
<evidence type="ECO:0000256" key="1">
    <source>
        <dbReference type="SAM" id="MobiDB-lite"/>
    </source>
</evidence>
<dbReference type="SUPFAM" id="SSF53300">
    <property type="entry name" value="vWA-like"/>
    <property type="match status" value="1"/>
</dbReference>
<dbReference type="SMART" id="SM00609">
    <property type="entry name" value="VIT"/>
    <property type="match status" value="1"/>
</dbReference>
<evidence type="ECO:0000259" key="2">
    <source>
        <dbReference type="PROSITE" id="PS50234"/>
    </source>
</evidence>
<dbReference type="PANTHER" id="PTHR45737:SF6">
    <property type="entry name" value="VON WILLEBRAND FACTOR A DOMAIN-CONTAINING PROTEIN 5A"/>
    <property type="match status" value="1"/>
</dbReference>
<dbReference type="PROSITE" id="PS50234">
    <property type="entry name" value="VWFA"/>
    <property type="match status" value="1"/>
</dbReference>
<feature type="domain" description="VWFA" evidence="2">
    <location>
        <begin position="300"/>
        <end position="476"/>
    </location>
</feature>
<dbReference type="AlphaFoldDB" id="A0A9W9Q703"/>
<dbReference type="Proteomes" id="UP001147695">
    <property type="component" value="Unassembled WGS sequence"/>
</dbReference>
<comment type="caution">
    <text evidence="4">The sequence shown here is derived from an EMBL/GenBank/DDBJ whole genome shotgun (WGS) entry which is preliminary data.</text>
</comment>
<evidence type="ECO:0000313" key="4">
    <source>
        <dbReference type="EMBL" id="KAJ5328319.1"/>
    </source>
</evidence>
<organism evidence="4 5">
    <name type="scientific">Penicillium brevicompactum</name>
    <dbReference type="NCBI Taxonomy" id="5074"/>
    <lineage>
        <taxon>Eukaryota</taxon>
        <taxon>Fungi</taxon>
        <taxon>Dikarya</taxon>
        <taxon>Ascomycota</taxon>
        <taxon>Pezizomycotina</taxon>
        <taxon>Eurotiomycetes</taxon>
        <taxon>Eurotiomycetidae</taxon>
        <taxon>Eurotiales</taxon>
        <taxon>Aspergillaceae</taxon>
        <taxon>Penicillium</taxon>
    </lineage>
</organism>
<name>A0A9W9Q703_PENBR</name>
<gene>
    <name evidence="4" type="ORF">N7452_008709</name>
</gene>
<protein>
    <submittedName>
        <fullName evidence="4">Uncharacterized protein</fullName>
    </submittedName>
</protein>
<proteinExistence type="predicted"/>
<dbReference type="SMART" id="SM00327">
    <property type="entry name" value="VWA"/>
    <property type="match status" value="1"/>
</dbReference>
<dbReference type="PROSITE" id="PS51468">
    <property type="entry name" value="VIT"/>
    <property type="match status" value="1"/>
</dbReference>
<dbReference type="InterPro" id="IPR002035">
    <property type="entry name" value="VWF_A"/>
</dbReference>
<dbReference type="Pfam" id="PF13768">
    <property type="entry name" value="VWA_3"/>
    <property type="match status" value="1"/>
</dbReference>
<evidence type="ECO:0000313" key="5">
    <source>
        <dbReference type="Proteomes" id="UP001147695"/>
    </source>
</evidence>
<evidence type="ECO:0000259" key="3">
    <source>
        <dbReference type="PROSITE" id="PS51468"/>
    </source>
</evidence>
<reference evidence="4" key="2">
    <citation type="journal article" date="2023" name="IMA Fungus">
        <title>Comparative genomic study of the Penicillium genus elucidates a diverse pangenome and 15 lateral gene transfer events.</title>
        <authorList>
            <person name="Petersen C."/>
            <person name="Sorensen T."/>
            <person name="Nielsen M.R."/>
            <person name="Sondergaard T.E."/>
            <person name="Sorensen J.L."/>
            <person name="Fitzpatrick D.A."/>
            <person name="Frisvad J.C."/>
            <person name="Nielsen K.L."/>
        </authorList>
    </citation>
    <scope>NUCLEOTIDE SEQUENCE</scope>
    <source>
        <strain evidence="4">IBT 35673</strain>
    </source>
</reference>
<dbReference type="Pfam" id="PF08487">
    <property type="entry name" value="VIT"/>
    <property type="match status" value="1"/>
</dbReference>
<dbReference type="PANTHER" id="PTHR45737">
    <property type="entry name" value="VON WILLEBRAND FACTOR A DOMAIN-CONTAINING PROTEIN 5A"/>
    <property type="match status" value="1"/>
</dbReference>
<feature type="domain" description="VIT" evidence="3">
    <location>
        <begin position="12"/>
        <end position="142"/>
    </location>
</feature>
<dbReference type="Gene3D" id="3.40.50.410">
    <property type="entry name" value="von Willebrand factor, type A domain"/>
    <property type="match status" value="1"/>
</dbReference>